<dbReference type="eggNOG" id="COG4240">
    <property type="taxonomic scope" value="Bacteria"/>
</dbReference>
<proteinExistence type="predicted"/>
<dbReference type="HOGENOM" id="CLU_056986_2_1_6"/>
<organism evidence="1 2">
    <name type="scientific">Luminiphilus syltensis NOR5-1B</name>
    <dbReference type="NCBI Taxonomy" id="565045"/>
    <lineage>
        <taxon>Bacteria</taxon>
        <taxon>Pseudomonadati</taxon>
        <taxon>Pseudomonadota</taxon>
        <taxon>Gammaproteobacteria</taxon>
        <taxon>Cellvibrionales</taxon>
        <taxon>Halieaceae</taxon>
        <taxon>Luminiphilus</taxon>
    </lineage>
</organism>
<dbReference type="SUPFAM" id="SSF52540">
    <property type="entry name" value="P-loop containing nucleoside triphosphate hydrolases"/>
    <property type="match status" value="1"/>
</dbReference>
<name>B8KTK8_9GAMM</name>
<dbReference type="EMBL" id="DS999411">
    <property type="protein sequence ID" value="EED34802.1"/>
    <property type="molecule type" value="Genomic_DNA"/>
</dbReference>
<dbReference type="PANTHER" id="PTHR10285">
    <property type="entry name" value="URIDINE KINASE"/>
    <property type="match status" value="1"/>
</dbReference>
<evidence type="ECO:0000313" key="1">
    <source>
        <dbReference type="EMBL" id="EED34802.1"/>
    </source>
</evidence>
<dbReference type="AlphaFoldDB" id="B8KTK8"/>
<dbReference type="Gene3D" id="3.40.50.300">
    <property type="entry name" value="P-loop containing nucleotide triphosphate hydrolases"/>
    <property type="match status" value="1"/>
</dbReference>
<protein>
    <recommendedName>
        <fullName evidence="3">Kinase</fullName>
    </recommendedName>
</protein>
<gene>
    <name evidence="1" type="ORF">NOR51B_741</name>
</gene>
<evidence type="ECO:0008006" key="3">
    <source>
        <dbReference type="Google" id="ProtNLM"/>
    </source>
</evidence>
<dbReference type="Proteomes" id="UP000004699">
    <property type="component" value="Unassembled WGS sequence"/>
</dbReference>
<reference evidence="2" key="1">
    <citation type="journal article" date="2013" name="BMC Microbiol.">
        <title>Taxonomy and evolution of bacteriochlorophyll a-containing members of the OM60/NOR5 clade of marine gammaproteobacteria: description of Luminiphilus syltensis gen. nov., sp. nov., reclassification of Haliea rubra as Pseudohaliea rubra gen. nov., comb. nov., and emendation of Chromatocurvus halotolerans.</title>
        <authorList>
            <person name="Spring S."/>
            <person name="Riedel T."/>
            <person name="Sproer C."/>
            <person name="Yan S."/>
            <person name="Harder J."/>
            <person name="Fuchs B.M."/>
        </authorList>
    </citation>
    <scope>NUCLEOTIDE SEQUENCE [LARGE SCALE GENOMIC DNA]</scope>
    <source>
        <strain evidence="2">NOR51-B</strain>
    </source>
</reference>
<dbReference type="InterPro" id="IPR027417">
    <property type="entry name" value="P-loop_NTPase"/>
</dbReference>
<dbReference type="RefSeq" id="WP_009019550.1">
    <property type="nucleotide sequence ID" value="NZ_DS999411.1"/>
</dbReference>
<dbReference type="STRING" id="565045.NOR51B_741"/>
<sequence length="311" mass="35263">MTAVGEKQDGNLELIFEQFLQKEDLPERYAATARQWFLPLASQIAAAQLKAGKTLLVGVNGSQGSGKSTLCALLREVLQSQYGLSVADLSIDDFYLTHAERQTLARDIHPLLATRGVPGTHDVDLLTTVLEQLISHEGPVRVPRFDKATDDRVAPDHWSLFTAPLDVVLVEGWCMGITHQSPVELATPVNALEADDDGDAVWRHWVNEQLLAQYEPLYGRFDFWVMLQAPGFDCIHRWRLEQENKLRDRLGKQAGSPHIMSEAAIARFIQHYQRLTEHGLRTLPDRVNVLFRLDEEREIMDARHFRERTPG</sequence>
<evidence type="ECO:0000313" key="2">
    <source>
        <dbReference type="Proteomes" id="UP000004699"/>
    </source>
</evidence>
<accession>B8KTK8</accession>
<keyword evidence="2" id="KW-1185">Reference proteome</keyword>